<feature type="domain" description="Prolyl 4-hydroxylase alpha subunit Fe(2+) 2OG dioxygenase" evidence="1">
    <location>
        <begin position="88"/>
        <end position="168"/>
    </location>
</feature>
<dbReference type="Pfam" id="PF13640">
    <property type="entry name" value="2OG-FeII_Oxy_3"/>
    <property type="match status" value="1"/>
</dbReference>
<reference evidence="2" key="1">
    <citation type="submission" date="2018-06" db="EMBL/GenBank/DDBJ databases">
        <authorList>
            <person name="Zhirakovskaya E."/>
        </authorList>
    </citation>
    <scope>NUCLEOTIDE SEQUENCE</scope>
</reference>
<gene>
    <name evidence="2" type="ORF">MNBD_GAMMA10-2801</name>
</gene>
<sequence>MSQLNHISLHTSMLDSHSSINQQLIDGLNTHIEHSSTRKSHHFDGRYENIYISTEKIPALSQILHAAKQLAASILACSPEDLKAGLWFNVMNPGDKTTLHRHDDDDELLSGVYYVQVSENSGTLLLNQPPVQTRVTPKEGLFVLFTPDMPHEVTENLSQQRRISLGINIGPVHKHPTDKM</sequence>
<name>A0A3B0XUR9_9ZZZZ</name>
<evidence type="ECO:0000313" key="2">
    <source>
        <dbReference type="EMBL" id="VAW68500.1"/>
    </source>
</evidence>
<protein>
    <recommendedName>
        <fullName evidence="1">Prolyl 4-hydroxylase alpha subunit Fe(2+) 2OG dioxygenase domain-containing protein</fullName>
    </recommendedName>
</protein>
<dbReference type="SUPFAM" id="SSF51182">
    <property type="entry name" value="RmlC-like cupins"/>
    <property type="match status" value="1"/>
</dbReference>
<accession>A0A3B0XUR9</accession>
<dbReference type="InterPro" id="IPR044862">
    <property type="entry name" value="Pro_4_hyd_alph_FE2OG_OXY"/>
</dbReference>
<dbReference type="EMBL" id="UOFJ01000341">
    <property type="protein sequence ID" value="VAW68500.1"/>
    <property type="molecule type" value="Genomic_DNA"/>
</dbReference>
<proteinExistence type="predicted"/>
<evidence type="ECO:0000259" key="1">
    <source>
        <dbReference type="Pfam" id="PF13640"/>
    </source>
</evidence>
<dbReference type="AlphaFoldDB" id="A0A3B0XUR9"/>
<dbReference type="InterPro" id="IPR011051">
    <property type="entry name" value="RmlC_Cupin_sf"/>
</dbReference>
<dbReference type="Gene3D" id="2.60.120.620">
    <property type="entry name" value="q2cbj1_9rhob like domain"/>
    <property type="match status" value="1"/>
</dbReference>
<organism evidence="2">
    <name type="scientific">hydrothermal vent metagenome</name>
    <dbReference type="NCBI Taxonomy" id="652676"/>
    <lineage>
        <taxon>unclassified sequences</taxon>
        <taxon>metagenomes</taxon>
        <taxon>ecological metagenomes</taxon>
    </lineage>
</organism>